<comment type="caution">
    <text evidence="5">The sequence shown here is derived from an EMBL/GenBank/DDBJ whole genome shotgun (WGS) entry which is preliminary data.</text>
</comment>
<dbReference type="InterPro" id="IPR036770">
    <property type="entry name" value="Ankyrin_rpt-contain_sf"/>
</dbReference>
<evidence type="ECO:0000313" key="6">
    <source>
        <dbReference type="Proteomes" id="UP000315783"/>
    </source>
</evidence>
<keyword evidence="1" id="KW-0677">Repeat</keyword>
<reference evidence="5 6" key="1">
    <citation type="journal article" date="2019" name="Appl. Microbiol. Biotechnol.">
        <title>Genome sequence of Isaria javanica and comparative genome analysis insights into family S53 peptidase evolution in fungal entomopathogens.</title>
        <authorList>
            <person name="Lin R."/>
            <person name="Zhang X."/>
            <person name="Xin B."/>
            <person name="Zou M."/>
            <person name="Gao Y."/>
            <person name="Qin F."/>
            <person name="Hu Q."/>
            <person name="Xie B."/>
            <person name="Cheng X."/>
        </authorList>
    </citation>
    <scope>NUCLEOTIDE SEQUENCE [LARGE SCALE GENOMIC DNA]</scope>
    <source>
        <strain evidence="5 6">IJ1G</strain>
    </source>
</reference>
<evidence type="ECO:0000256" key="1">
    <source>
        <dbReference type="ARBA" id="ARBA00022737"/>
    </source>
</evidence>
<evidence type="ECO:0000256" key="4">
    <source>
        <dbReference type="SAM" id="MobiDB-lite"/>
    </source>
</evidence>
<organism evidence="5 6">
    <name type="scientific">Cordyceps javanica</name>
    <dbReference type="NCBI Taxonomy" id="43265"/>
    <lineage>
        <taxon>Eukaryota</taxon>
        <taxon>Fungi</taxon>
        <taxon>Dikarya</taxon>
        <taxon>Ascomycota</taxon>
        <taxon>Pezizomycotina</taxon>
        <taxon>Sordariomycetes</taxon>
        <taxon>Hypocreomycetidae</taxon>
        <taxon>Hypocreales</taxon>
        <taxon>Cordycipitaceae</taxon>
        <taxon>Cordyceps</taxon>
    </lineage>
</organism>
<dbReference type="Gene3D" id="1.25.40.20">
    <property type="entry name" value="Ankyrin repeat-containing domain"/>
    <property type="match status" value="1"/>
</dbReference>
<proteinExistence type="predicted"/>
<dbReference type="AlphaFoldDB" id="A0A545VV93"/>
<keyword evidence="6" id="KW-1185">Reference proteome</keyword>
<dbReference type="SMART" id="SM00248">
    <property type="entry name" value="ANK"/>
    <property type="match status" value="4"/>
</dbReference>
<dbReference type="PROSITE" id="PS50088">
    <property type="entry name" value="ANK_REPEAT"/>
    <property type="match status" value="1"/>
</dbReference>
<evidence type="ECO:0000256" key="3">
    <source>
        <dbReference type="PROSITE-ProRule" id="PRU00023"/>
    </source>
</evidence>
<feature type="region of interest" description="Disordered" evidence="4">
    <location>
        <begin position="174"/>
        <end position="204"/>
    </location>
</feature>
<dbReference type="Pfam" id="PF12796">
    <property type="entry name" value="Ank_2"/>
    <property type="match status" value="2"/>
</dbReference>
<dbReference type="InterPro" id="IPR050745">
    <property type="entry name" value="Multifunctional_regulatory"/>
</dbReference>
<evidence type="ECO:0000313" key="5">
    <source>
        <dbReference type="EMBL" id="TQV95160.1"/>
    </source>
</evidence>
<dbReference type="PANTHER" id="PTHR24189">
    <property type="entry name" value="MYOTROPHIN"/>
    <property type="match status" value="1"/>
</dbReference>
<sequence length="204" mass="22646">MSLHALPNEIIVQIAQFLPSERDLYYLGRYAASLGHVRALEALLKHGEIASFVWEVNESTSLLDGIRANHTEVVKLLLDHGADPLQSLQSRFRHSETPLHYAAERPNTNPDIVAMLIEAANGIAPYHPRYGTLLHVAAYHGHTKMAEILLDGGADHTLPDPEWRAAAKPTWPCSYSSTARTPRPIRRGSPAAAPSRDVGQQWRR</sequence>
<dbReference type="PROSITE" id="PS50297">
    <property type="entry name" value="ANK_REP_REGION"/>
    <property type="match status" value="1"/>
</dbReference>
<dbReference type="InterPro" id="IPR002110">
    <property type="entry name" value="Ankyrin_rpt"/>
</dbReference>
<feature type="repeat" description="ANK" evidence="3">
    <location>
        <begin position="129"/>
        <end position="161"/>
    </location>
</feature>
<keyword evidence="2 3" id="KW-0040">ANK repeat</keyword>
<gene>
    <name evidence="5" type="ORF">IF1G_06147</name>
</gene>
<dbReference type="EMBL" id="SPUK01000008">
    <property type="protein sequence ID" value="TQV95160.1"/>
    <property type="molecule type" value="Genomic_DNA"/>
</dbReference>
<evidence type="ECO:0000256" key="2">
    <source>
        <dbReference type="ARBA" id="ARBA00023043"/>
    </source>
</evidence>
<dbReference type="STRING" id="43265.A0A545VV93"/>
<accession>A0A545VV93</accession>
<dbReference type="PANTHER" id="PTHR24189:SF50">
    <property type="entry name" value="ANKYRIN REPEAT AND SOCS BOX PROTEIN 2"/>
    <property type="match status" value="1"/>
</dbReference>
<name>A0A545VV93_9HYPO</name>
<dbReference type="Proteomes" id="UP000315783">
    <property type="component" value="Unassembled WGS sequence"/>
</dbReference>
<protein>
    <submittedName>
        <fullName evidence="5">Ankyrin repeats (3 copies) domain-containing protein</fullName>
    </submittedName>
</protein>
<dbReference type="SUPFAM" id="SSF48403">
    <property type="entry name" value="Ankyrin repeat"/>
    <property type="match status" value="1"/>
</dbReference>
<dbReference type="OrthoDB" id="20872at2759"/>